<feature type="region of interest" description="Disordered" evidence="1">
    <location>
        <begin position="1"/>
        <end position="24"/>
    </location>
</feature>
<organism evidence="2 3">
    <name type="scientific">Adineta steineri</name>
    <dbReference type="NCBI Taxonomy" id="433720"/>
    <lineage>
        <taxon>Eukaryota</taxon>
        <taxon>Metazoa</taxon>
        <taxon>Spiralia</taxon>
        <taxon>Gnathifera</taxon>
        <taxon>Rotifera</taxon>
        <taxon>Eurotatoria</taxon>
        <taxon>Bdelloidea</taxon>
        <taxon>Adinetida</taxon>
        <taxon>Adinetidae</taxon>
        <taxon>Adineta</taxon>
    </lineage>
</organism>
<evidence type="ECO:0000256" key="1">
    <source>
        <dbReference type="SAM" id="MobiDB-lite"/>
    </source>
</evidence>
<dbReference type="Proteomes" id="UP000663891">
    <property type="component" value="Unassembled WGS sequence"/>
</dbReference>
<evidence type="ECO:0000313" key="3">
    <source>
        <dbReference type="Proteomes" id="UP000663891"/>
    </source>
</evidence>
<accession>A0A814UDK6</accession>
<dbReference type="AlphaFoldDB" id="A0A814UDK6"/>
<proteinExistence type="predicted"/>
<evidence type="ECO:0000313" key="2">
    <source>
        <dbReference type="EMBL" id="CAF1172666.1"/>
    </source>
</evidence>
<name>A0A814UDK6_9BILA</name>
<evidence type="ECO:0008006" key="4">
    <source>
        <dbReference type="Google" id="ProtNLM"/>
    </source>
</evidence>
<comment type="caution">
    <text evidence="2">The sequence shown here is derived from an EMBL/GenBank/DDBJ whole genome shotgun (WGS) entry which is preliminary data.</text>
</comment>
<protein>
    <recommendedName>
        <fullName evidence="4">F-box domain-containing protein</fullName>
    </recommendedName>
</protein>
<dbReference type="OrthoDB" id="9997019at2759"/>
<sequence length="617" mass="73790">MKRKNTVKDYNNNKRQRQNKTTTETNSLVHKNVSLFNSSKESITTFEDLPNELIYEIFDYLIDYHAFQAFCYLNNRFQNLFLHSNFPIKINIGKISKSKFEYYLTHIIKPCTKRIKLFRLSNPCIDPCLLLFPLMKRLTQLTTLILNKIEVNHIEPIVNRLSFLPVLSSLTIISINNLTKKNNIYPKLFRLPKLKYCQISIELLQYPKSILCVATNEFSTIEYLIINNEILIDQLIVILSYVPQLRRLSIHYLTKSKHNRIEKDSISLNYLTNVSIKFLRAPFDQFEILMNNCFRQIQVLSITTYFLYGICSDINEYINADRWERLISTHMLNLRIFDFQYTCDGLDPHYKHPEFETLVNKFNSKFWIEHQWFFNWHYRETTLSTYANFYSRNPYRRKDYVLYDQLSENKWSTRFGMNKDPIDHIYIHTTDMMKQSTDKFANATKLTLYVDFDLNHIFPLKKITNLSIECCRFSFEKLIQLLQFTSNVHTLKLDSILLFRNNSNSIQQNPLTQLVSKTNMITNVTINKETTLEKIQLLTAVFRRMENLTINLFKQDLEPIARFLLLKSNNNTPYLFSLCITKQRHDLMIILKNLRKSKKLLRDYILKLINRKLYLWW</sequence>
<gene>
    <name evidence="2" type="ORF">VCS650_LOCUS24014</name>
</gene>
<dbReference type="Gene3D" id="3.80.10.10">
    <property type="entry name" value="Ribonuclease Inhibitor"/>
    <property type="match status" value="1"/>
</dbReference>
<dbReference type="InterPro" id="IPR032675">
    <property type="entry name" value="LRR_dom_sf"/>
</dbReference>
<reference evidence="2" key="1">
    <citation type="submission" date="2021-02" db="EMBL/GenBank/DDBJ databases">
        <authorList>
            <person name="Nowell W R."/>
        </authorList>
    </citation>
    <scope>NUCLEOTIDE SEQUENCE</scope>
</reference>
<dbReference type="EMBL" id="CAJNON010000290">
    <property type="protein sequence ID" value="CAF1172666.1"/>
    <property type="molecule type" value="Genomic_DNA"/>
</dbReference>